<organism evidence="4 5">
    <name type="scientific">Ziziphus jujuba var. spinosa</name>
    <dbReference type="NCBI Taxonomy" id="714518"/>
    <lineage>
        <taxon>Eukaryota</taxon>
        <taxon>Viridiplantae</taxon>
        <taxon>Streptophyta</taxon>
        <taxon>Embryophyta</taxon>
        <taxon>Tracheophyta</taxon>
        <taxon>Spermatophyta</taxon>
        <taxon>Magnoliopsida</taxon>
        <taxon>eudicotyledons</taxon>
        <taxon>Gunneridae</taxon>
        <taxon>Pentapetalae</taxon>
        <taxon>rosids</taxon>
        <taxon>fabids</taxon>
        <taxon>Rosales</taxon>
        <taxon>Rhamnaceae</taxon>
        <taxon>Paliureae</taxon>
        <taxon>Ziziphus</taxon>
    </lineage>
</organism>
<dbReference type="GO" id="GO:0006508">
    <property type="term" value="P:proteolysis"/>
    <property type="evidence" value="ECO:0007669"/>
    <property type="project" value="InterPro"/>
</dbReference>
<proteinExistence type="inferred from homology"/>
<evidence type="ECO:0000256" key="3">
    <source>
        <dbReference type="ARBA" id="ARBA00022729"/>
    </source>
</evidence>
<reference evidence="4" key="1">
    <citation type="journal article" date="2021" name="Front. Plant Sci.">
        <title>Chromosome-Scale Genome Assembly for Chinese Sour Jujube and Insights Into Its Genome Evolution and Domestication Signature.</title>
        <authorList>
            <person name="Shen L.-Y."/>
            <person name="Luo H."/>
            <person name="Wang X.-L."/>
            <person name="Wang X.-M."/>
            <person name="Qiu X.-J."/>
            <person name="Liu H."/>
            <person name="Zhou S.-S."/>
            <person name="Jia K.-H."/>
            <person name="Nie S."/>
            <person name="Bao Y.-T."/>
            <person name="Zhang R.-G."/>
            <person name="Yun Q.-Z."/>
            <person name="Chai Y.-H."/>
            <person name="Lu J.-Y."/>
            <person name="Li Y."/>
            <person name="Zhao S.-W."/>
            <person name="Mao J.-F."/>
            <person name="Jia S.-G."/>
            <person name="Mao Y.-M."/>
        </authorList>
    </citation>
    <scope>NUCLEOTIDE SEQUENCE</scope>
    <source>
        <strain evidence="4">AT0</strain>
        <tissue evidence="4">Leaf</tissue>
    </source>
</reference>
<gene>
    <name evidence="4" type="ORF">FEM48_Zijuj02G0180500</name>
</gene>
<evidence type="ECO:0000313" key="4">
    <source>
        <dbReference type="EMBL" id="KAH7543405.1"/>
    </source>
</evidence>
<dbReference type="Gene3D" id="3.40.50.200">
    <property type="entry name" value="Peptidase S8/S53 domain"/>
    <property type="match status" value="2"/>
</dbReference>
<dbReference type="AlphaFoldDB" id="A0A978VX60"/>
<comment type="subcellular location">
    <subcellularLocation>
        <location evidence="1">Secreted</location>
    </subcellularLocation>
</comment>
<keyword evidence="3" id="KW-0732">Signal</keyword>
<dbReference type="SUPFAM" id="SSF52743">
    <property type="entry name" value="Subtilisin-like"/>
    <property type="match status" value="1"/>
</dbReference>
<evidence type="ECO:0000313" key="5">
    <source>
        <dbReference type="Proteomes" id="UP000813462"/>
    </source>
</evidence>
<name>A0A978VX60_ZIZJJ</name>
<dbReference type="GO" id="GO:0004252">
    <property type="term" value="F:serine-type endopeptidase activity"/>
    <property type="evidence" value="ECO:0007669"/>
    <property type="project" value="InterPro"/>
</dbReference>
<evidence type="ECO:0000256" key="2">
    <source>
        <dbReference type="ARBA" id="ARBA00011073"/>
    </source>
</evidence>
<dbReference type="GO" id="GO:0005576">
    <property type="term" value="C:extracellular region"/>
    <property type="evidence" value="ECO:0007669"/>
    <property type="project" value="UniProtKB-SubCell"/>
</dbReference>
<dbReference type="Gene3D" id="3.50.30.30">
    <property type="match status" value="1"/>
</dbReference>
<comment type="caution">
    <text evidence="4">The sequence shown here is derived from an EMBL/GenBank/DDBJ whole genome shotgun (WGS) entry which is preliminary data.</text>
</comment>
<sequence length="192" mass="20940">MEGNLRGRRRVQFFNCNLKLVGARHYKKGVIAANPYIVVTMKSSRDTDAHWTHTSSTAAGNYVEDVSYFGYANGTDRDQTIVDGVDAISISLGFDNVPSYDDAIAVASFAAMEEGSIDRSYGGTLTLGNGITLVGWSLFPRNAPVENFPLIYSKIFSSCNSLELLLDSAPEGIIICDDTRPVSKQIKRVTEA</sequence>
<dbReference type="Proteomes" id="UP000813462">
    <property type="component" value="Unassembled WGS sequence"/>
</dbReference>
<accession>A0A978VX60</accession>
<evidence type="ECO:0000256" key="1">
    <source>
        <dbReference type="ARBA" id="ARBA00004613"/>
    </source>
</evidence>
<protein>
    <submittedName>
        <fullName evidence="4">Uncharacterized protein</fullName>
    </submittedName>
</protein>
<dbReference type="InterPro" id="IPR036852">
    <property type="entry name" value="Peptidase_S8/S53_dom_sf"/>
</dbReference>
<dbReference type="InterPro" id="IPR045051">
    <property type="entry name" value="SBT"/>
</dbReference>
<dbReference type="PANTHER" id="PTHR10795">
    <property type="entry name" value="PROPROTEIN CONVERTASE SUBTILISIN/KEXIN"/>
    <property type="match status" value="1"/>
</dbReference>
<comment type="similarity">
    <text evidence="2">Belongs to the peptidase S8 family.</text>
</comment>
<dbReference type="EMBL" id="JAEACU010000002">
    <property type="protein sequence ID" value="KAH7543405.1"/>
    <property type="molecule type" value="Genomic_DNA"/>
</dbReference>